<organism evidence="4 5">
    <name type="scientific">Labilibaculum antarcticum</name>
    <dbReference type="NCBI Taxonomy" id="1717717"/>
    <lineage>
        <taxon>Bacteria</taxon>
        <taxon>Pseudomonadati</taxon>
        <taxon>Bacteroidota</taxon>
        <taxon>Bacteroidia</taxon>
        <taxon>Marinilabiliales</taxon>
        <taxon>Marinifilaceae</taxon>
        <taxon>Labilibaculum</taxon>
    </lineage>
</organism>
<dbReference type="InterPro" id="IPR042099">
    <property type="entry name" value="ANL_N_sf"/>
</dbReference>
<dbReference type="Gene3D" id="3.40.50.12780">
    <property type="entry name" value="N-terminal domain of ligase-like"/>
    <property type="match status" value="1"/>
</dbReference>
<dbReference type="Proteomes" id="UP000218267">
    <property type="component" value="Chromosome"/>
</dbReference>
<dbReference type="InterPro" id="IPR045851">
    <property type="entry name" value="AMP-bd_C_sf"/>
</dbReference>
<name>A0A1Y1CME2_9BACT</name>
<accession>A0A1Y1CME2</accession>
<dbReference type="KEGG" id="mbas:ALGA_3215"/>
<dbReference type="PANTHER" id="PTHR43201">
    <property type="entry name" value="ACYL-COA SYNTHETASE"/>
    <property type="match status" value="1"/>
</dbReference>
<dbReference type="Pfam" id="PF00501">
    <property type="entry name" value="AMP-binding"/>
    <property type="match status" value="1"/>
</dbReference>
<sequence>MRELTINGKLYSEEELPKHCASQLSISDFQWERDVYSFILEWLDSKETIVAHTSGSTGEPKLMDLSKGRMINSAQLTGEYFKFEKGQTALLCLSTNFIAGKMMVVRAFLWQLNLILVDPNGHPLNNLKDKIDFAAMVPLQVINCLKDGVDFGLIANLLIGGGAVDANLEDQLQELPTKCFSSYGMTETVSHVAIKPLNGNSKSEYYQGLGNVTFSLDKRACLQITAPQIISKVICTNDVVELVDEKHFVWLGRYDNVVNSGGVKLFPEKIEEKLRDVISDPFFITGIRDELLGQKLVLIIEKDNQSSEYVSNLLAKIKGLLGKYEQARAIIFIQEFKRTPNGKLQREATASMLK</sequence>
<reference evidence="4 5" key="1">
    <citation type="journal article" date="2018" name="Mar. Genomics">
        <title>Complete genome sequence of Marinifilaceae bacterium strain SPP2, isolated from the Antarctic marine sediment.</title>
        <authorList>
            <person name="Watanabe M."/>
            <person name="Kojima H."/>
            <person name="Fukui M."/>
        </authorList>
    </citation>
    <scope>NUCLEOTIDE SEQUENCE [LARGE SCALE GENOMIC DNA]</scope>
    <source>
        <strain evidence="4 5">SPP2</strain>
    </source>
</reference>
<evidence type="ECO:0000256" key="2">
    <source>
        <dbReference type="ARBA" id="ARBA00022598"/>
    </source>
</evidence>
<proteinExistence type="inferred from homology"/>
<dbReference type="Gene3D" id="3.30.300.30">
    <property type="match status" value="1"/>
</dbReference>
<evidence type="ECO:0000313" key="5">
    <source>
        <dbReference type="Proteomes" id="UP000218267"/>
    </source>
</evidence>
<dbReference type="SUPFAM" id="SSF56801">
    <property type="entry name" value="Acetyl-CoA synthetase-like"/>
    <property type="match status" value="1"/>
</dbReference>
<evidence type="ECO:0000259" key="3">
    <source>
        <dbReference type="Pfam" id="PF00501"/>
    </source>
</evidence>
<dbReference type="PANTHER" id="PTHR43201:SF5">
    <property type="entry name" value="MEDIUM-CHAIN ACYL-COA LIGASE ACSF2, MITOCHONDRIAL"/>
    <property type="match status" value="1"/>
</dbReference>
<protein>
    <recommendedName>
        <fullName evidence="3">AMP-dependent synthetase/ligase domain-containing protein</fullName>
    </recommendedName>
</protein>
<dbReference type="EMBL" id="AP018042">
    <property type="protein sequence ID" value="BAX81515.1"/>
    <property type="molecule type" value="Genomic_DNA"/>
</dbReference>
<dbReference type="GO" id="GO:0031956">
    <property type="term" value="F:medium-chain fatty acid-CoA ligase activity"/>
    <property type="evidence" value="ECO:0007669"/>
    <property type="project" value="TreeGrafter"/>
</dbReference>
<reference evidence="5" key="2">
    <citation type="journal article" date="2020" name="Antonie Van Leeuwenhoek">
        <title>Labilibaculum antarcticum sp. nov., a novel facultative anaerobic, psychrotorelant bacterium isolated from marine sediment of Antarctica.</title>
        <authorList>
            <person name="Watanabe M."/>
            <person name="Kojima H."/>
            <person name="Fukui M."/>
        </authorList>
    </citation>
    <scope>NUCLEOTIDE SEQUENCE [LARGE SCALE GENOMIC DNA]</scope>
    <source>
        <strain evidence="5">SPP2</strain>
    </source>
</reference>
<evidence type="ECO:0000313" key="4">
    <source>
        <dbReference type="EMBL" id="BAX81515.1"/>
    </source>
</evidence>
<evidence type="ECO:0000256" key="1">
    <source>
        <dbReference type="ARBA" id="ARBA00006432"/>
    </source>
</evidence>
<dbReference type="GO" id="GO:0006631">
    <property type="term" value="P:fatty acid metabolic process"/>
    <property type="evidence" value="ECO:0007669"/>
    <property type="project" value="TreeGrafter"/>
</dbReference>
<dbReference type="AlphaFoldDB" id="A0A1Y1CME2"/>
<dbReference type="InterPro" id="IPR000873">
    <property type="entry name" value="AMP-dep_synth/lig_dom"/>
</dbReference>
<keyword evidence="5" id="KW-1185">Reference proteome</keyword>
<comment type="similarity">
    <text evidence="1">Belongs to the ATP-dependent AMP-binding enzyme family.</text>
</comment>
<keyword evidence="2" id="KW-0436">Ligase</keyword>
<gene>
    <name evidence="4" type="ORF">ALGA_3215</name>
</gene>
<feature type="domain" description="AMP-dependent synthetase/ligase" evidence="3">
    <location>
        <begin position="49"/>
        <end position="202"/>
    </location>
</feature>